<sequence>MADDFESEDKIEQLNNLPIWMKISEGDIHLVTMKDVQQLFNVMDDGRKGYISGADLMTLQAVDAANLTENDLQELVKDVDKDGNAKCSAEELYHAITSGTIAFNMVKESLRKKEVEIRSYNCEREKLLEWMTMEYETTAALWSLPMTIGSFITFALVANTHIDLFNAWRVHNALEEQFPVLQLPYKFKVVDARLQRRGNTTCRSSFVKIPFTIHCRGVWRTRIK</sequence>
<dbReference type="SUPFAM" id="SSF47473">
    <property type="entry name" value="EF-hand"/>
    <property type="match status" value="1"/>
</dbReference>
<dbReference type="Proteomes" id="UP001642464">
    <property type="component" value="Unassembled WGS sequence"/>
</dbReference>
<reference evidence="2 3" key="1">
    <citation type="submission" date="2024-02" db="EMBL/GenBank/DDBJ databases">
        <authorList>
            <person name="Chen Y."/>
            <person name="Shah S."/>
            <person name="Dougan E. K."/>
            <person name="Thang M."/>
            <person name="Chan C."/>
        </authorList>
    </citation>
    <scope>NUCLEOTIDE SEQUENCE [LARGE SCALE GENOMIC DNA]</scope>
</reference>
<dbReference type="Gene3D" id="1.10.238.10">
    <property type="entry name" value="EF-hand"/>
    <property type="match status" value="1"/>
</dbReference>
<keyword evidence="3" id="KW-1185">Reference proteome</keyword>
<evidence type="ECO:0000313" key="3">
    <source>
        <dbReference type="Proteomes" id="UP001642464"/>
    </source>
</evidence>
<dbReference type="Pfam" id="PF13499">
    <property type="entry name" value="EF-hand_7"/>
    <property type="match status" value="1"/>
</dbReference>
<organism evidence="2 3">
    <name type="scientific">Durusdinium trenchii</name>
    <dbReference type="NCBI Taxonomy" id="1381693"/>
    <lineage>
        <taxon>Eukaryota</taxon>
        <taxon>Sar</taxon>
        <taxon>Alveolata</taxon>
        <taxon>Dinophyceae</taxon>
        <taxon>Suessiales</taxon>
        <taxon>Symbiodiniaceae</taxon>
        <taxon>Durusdinium</taxon>
    </lineage>
</organism>
<feature type="domain" description="EF-hand" evidence="1">
    <location>
        <begin position="34"/>
        <end position="96"/>
    </location>
</feature>
<dbReference type="InterPro" id="IPR011992">
    <property type="entry name" value="EF-hand-dom_pair"/>
</dbReference>
<dbReference type="InterPro" id="IPR002048">
    <property type="entry name" value="EF_hand_dom"/>
</dbReference>
<name>A0ABP0SP67_9DINO</name>
<proteinExistence type="predicted"/>
<comment type="caution">
    <text evidence="2">The sequence shown here is derived from an EMBL/GenBank/DDBJ whole genome shotgun (WGS) entry which is preliminary data.</text>
</comment>
<evidence type="ECO:0000259" key="1">
    <source>
        <dbReference type="Pfam" id="PF13499"/>
    </source>
</evidence>
<accession>A0ABP0SP67</accession>
<gene>
    <name evidence="2" type="ORF">SCF082_LOCUS52843</name>
</gene>
<dbReference type="EMBL" id="CAXAMM010044284">
    <property type="protein sequence ID" value="CAK9114063.1"/>
    <property type="molecule type" value="Genomic_DNA"/>
</dbReference>
<protein>
    <recommendedName>
        <fullName evidence="1">EF-hand domain-containing protein</fullName>
    </recommendedName>
</protein>
<evidence type="ECO:0000313" key="2">
    <source>
        <dbReference type="EMBL" id="CAK9114063.1"/>
    </source>
</evidence>